<comment type="caution">
    <text evidence="2">The sequence shown here is derived from an EMBL/GenBank/DDBJ whole genome shotgun (WGS) entry which is preliminary data.</text>
</comment>
<feature type="signal peptide" evidence="1">
    <location>
        <begin position="1"/>
        <end position="18"/>
    </location>
</feature>
<sequence length="133" mass="14338">MKMALAALLTLLIGFLLAAQPGQGSVAQANPLPESVAVRSARQAGYLAEALDLSRRQRKAVARSTERYFGQLEQLGETAERPGLVAATTPERLLPSPAALRAAANYEQELARIFTPGQYNGYSWLTRQPGTGR</sequence>
<evidence type="ECO:0000313" key="3">
    <source>
        <dbReference type="Proteomes" id="UP000197277"/>
    </source>
</evidence>
<organism evidence="2 3">
    <name type="scientific">Hymenobacter amundsenii</name>
    <dbReference type="NCBI Taxonomy" id="2006685"/>
    <lineage>
        <taxon>Bacteria</taxon>
        <taxon>Pseudomonadati</taxon>
        <taxon>Bacteroidota</taxon>
        <taxon>Cytophagia</taxon>
        <taxon>Cytophagales</taxon>
        <taxon>Hymenobacteraceae</taxon>
        <taxon>Hymenobacter</taxon>
    </lineage>
</organism>
<accession>A0A246FLY9</accession>
<reference evidence="2 3" key="1">
    <citation type="submission" date="2017-06" db="EMBL/GenBank/DDBJ databases">
        <title>Hymenobacter amundsenii sp. nov. isolated from regoliths in Antarctica.</title>
        <authorList>
            <person name="Sedlacek I."/>
            <person name="Kralova S."/>
            <person name="Pantucek R."/>
            <person name="Svec P."/>
            <person name="Holochova P."/>
            <person name="Stankova E."/>
            <person name="Vrbovska V."/>
            <person name="Busse H.-J."/>
        </authorList>
    </citation>
    <scope>NUCLEOTIDE SEQUENCE [LARGE SCALE GENOMIC DNA]</scope>
    <source>
        <strain evidence="2 3">CCM 8682</strain>
    </source>
</reference>
<keyword evidence="1" id="KW-0732">Signal</keyword>
<protein>
    <submittedName>
        <fullName evidence="2">Uncharacterized protein</fullName>
    </submittedName>
</protein>
<feature type="chain" id="PRO_5012264229" evidence="1">
    <location>
        <begin position="19"/>
        <end position="133"/>
    </location>
</feature>
<proteinExistence type="predicted"/>
<evidence type="ECO:0000313" key="2">
    <source>
        <dbReference type="EMBL" id="OWP63740.1"/>
    </source>
</evidence>
<dbReference type="AlphaFoldDB" id="A0A246FLY9"/>
<evidence type="ECO:0000256" key="1">
    <source>
        <dbReference type="SAM" id="SignalP"/>
    </source>
</evidence>
<dbReference type="Proteomes" id="UP000197277">
    <property type="component" value="Unassembled WGS sequence"/>
</dbReference>
<gene>
    <name evidence="2" type="ORF">CDA63_07035</name>
</gene>
<keyword evidence="3" id="KW-1185">Reference proteome</keyword>
<dbReference type="EMBL" id="NIRR01000008">
    <property type="protein sequence ID" value="OWP63740.1"/>
    <property type="molecule type" value="Genomic_DNA"/>
</dbReference>
<name>A0A246FLY9_9BACT</name>